<organism evidence="6">
    <name type="scientific">marine sediment metagenome</name>
    <dbReference type="NCBI Taxonomy" id="412755"/>
    <lineage>
        <taxon>unclassified sequences</taxon>
        <taxon>metagenomes</taxon>
        <taxon>ecological metagenomes</taxon>
    </lineage>
</organism>
<comment type="caution">
    <text evidence="6">The sequence shown here is derived from an EMBL/GenBank/DDBJ whole genome shotgun (WGS) entry which is preliminary data.</text>
</comment>
<feature type="domain" description="Cdc6 C-terminal" evidence="5">
    <location>
        <begin position="71"/>
        <end position="153"/>
    </location>
</feature>
<keyword evidence="3" id="KW-0547">Nucleotide-binding</keyword>
<dbReference type="InterPro" id="IPR055237">
    <property type="entry name" value="Cdc6_lid"/>
</dbReference>
<feature type="non-terminal residue" evidence="6">
    <location>
        <position position="1"/>
    </location>
</feature>
<evidence type="ECO:0000256" key="2">
    <source>
        <dbReference type="ARBA" id="ARBA00022705"/>
    </source>
</evidence>
<dbReference type="GO" id="GO:0006260">
    <property type="term" value="P:DNA replication"/>
    <property type="evidence" value="ECO:0007669"/>
    <property type="project" value="UniProtKB-KW"/>
</dbReference>
<dbReference type="InterPro" id="IPR015163">
    <property type="entry name" value="Cdc6_C"/>
</dbReference>
<dbReference type="AlphaFoldDB" id="X1LZI0"/>
<dbReference type="InterPro" id="IPR036388">
    <property type="entry name" value="WH-like_DNA-bd_sf"/>
</dbReference>
<evidence type="ECO:0000259" key="5">
    <source>
        <dbReference type="SMART" id="SM01074"/>
    </source>
</evidence>
<dbReference type="Pfam" id="PF22703">
    <property type="entry name" value="Cdc6_lid"/>
    <property type="match status" value="1"/>
</dbReference>
<keyword evidence="2" id="KW-0235">DNA replication</keyword>
<dbReference type="SUPFAM" id="SSF46785">
    <property type="entry name" value="Winged helix' DNA-binding domain"/>
    <property type="match status" value="1"/>
</dbReference>
<dbReference type="GO" id="GO:0005524">
    <property type="term" value="F:ATP binding"/>
    <property type="evidence" value="ECO:0007669"/>
    <property type="project" value="UniProtKB-KW"/>
</dbReference>
<evidence type="ECO:0000256" key="3">
    <source>
        <dbReference type="ARBA" id="ARBA00022741"/>
    </source>
</evidence>
<evidence type="ECO:0000256" key="1">
    <source>
        <dbReference type="ARBA" id="ARBA00006184"/>
    </source>
</evidence>
<dbReference type="PANTHER" id="PTHR10763:SF22">
    <property type="entry name" value="ORC1-TYPE DNA REPLICATION PROTEIN"/>
    <property type="match status" value="1"/>
</dbReference>
<proteinExistence type="inferred from homology"/>
<comment type="similarity">
    <text evidence="1">Belongs to the CDC6/cdc18 family.</text>
</comment>
<gene>
    <name evidence="6" type="ORF">S06H3_12444</name>
</gene>
<sequence length="173" mass="19276">KTISLCAAHAAREHGDARRALDLLRTAGELAERESVELVTVAHVRRAFEKMEKDKMVEVVRTLPSQSKLVLFSVVLLTEKNSRKIVTGDVYTVYRKLCVQGGLDVLTQRRVSDLISELDMLGIVNAQIVSKGRYGRTKEIKLSIPPIQARAAVQEEHPIGIETLPIPRQLTLV</sequence>
<dbReference type="CDD" id="cd08768">
    <property type="entry name" value="Cdc6_C"/>
    <property type="match status" value="1"/>
</dbReference>
<dbReference type="InterPro" id="IPR050311">
    <property type="entry name" value="ORC1/CDC6"/>
</dbReference>
<dbReference type="Gene3D" id="1.10.10.10">
    <property type="entry name" value="Winged helix-like DNA-binding domain superfamily/Winged helix DNA-binding domain"/>
    <property type="match status" value="1"/>
</dbReference>
<evidence type="ECO:0000313" key="6">
    <source>
        <dbReference type="EMBL" id="GAI07835.1"/>
    </source>
</evidence>
<dbReference type="PANTHER" id="PTHR10763">
    <property type="entry name" value="CELL DIVISION CONTROL PROTEIN 6-RELATED"/>
    <property type="match status" value="1"/>
</dbReference>
<reference evidence="6" key="1">
    <citation type="journal article" date="2014" name="Front. Microbiol.">
        <title>High frequency of phylogenetically diverse reductive dehalogenase-homologous genes in deep subseafloor sedimentary metagenomes.</title>
        <authorList>
            <person name="Kawai M."/>
            <person name="Futagami T."/>
            <person name="Toyoda A."/>
            <person name="Takaki Y."/>
            <person name="Nishi S."/>
            <person name="Hori S."/>
            <person name="Arai W."/>
            <person name="Tsubouchi T."/>
            <person name="Morono Y."/>
            <person name="Uchiyama I."/>
            <person name="Ito T."/>
            <person name="Fujiyama A."/>
            <person name="Inagaki F."/>
            <person name="Takami H."/>
        </authorList>
    </citation>
    <scope>NUCLEOTIDE SEQUENCE</scope>
    <source>
        <strain evidence="6">Expedition CK06-06</strain>
    </source>
</reference>
<accession>X1LZI0</accession>
<dbReference type="Gene3D" id="1.10.8.60">
    <property type="match status" value="1"/>
</dbReference>
<dbReference type="InterPro" id="IPR036390">
    <property type="entry name" value="WH_DNA-bd_sf"/>
</dbReference>
<protein>
    <recommendedName>
        <fullName evidence="5">Cdc6 C-terminal domain-containing protein</fullName>
    </recommendedName>
</protein>
<dbReference type="Pfam" id="PF09079">
    <property type="entry name" value="WHD_Cdc6"/>
    <property type="match status" value="1"/>
</dbReference>
<keyword evidence="4" id="KW-0067">ATP-binding</keyword>
<name>X1LZI0_9ZZZZ</name>
<dbReference type="SMART" id="SM01074">
    <property type="entry name" value="Cdc6_C"/>
    <property type="match status" value="1"/>
</dbReference>
<dbReference type="EMBL" id="BARV01006088">
    <property type="protein sequence ID" value="GAI07835.1"/>
    <property type="molecule type" value="Genomic_DNA"/>
</dbReference>
<evidence type="ECO:0000256" key="4">
    <source>
        <dbReference type="ARBA" id="ARBA00022840"/>
    </source>
</evidence>